<dbReference type="CDD" id="cd03702">
    <property type="entry name" value="IF2_mtIF2_II"/>
    <property type="match status" value="1"/>
</dbReference>
<dbReference type="FunFam" id="3.40.50.300:FF:000019">
    <property type="entry name" value="Translation initiation factor IF-2"/>
    <property type="match status" value="1"/>
</dbReference>
<evidence type="ECO:0000259" key="8">
    <source>
        <dbReference type="PROSITE" id="PS51722"/>
    </source>
</evidence>
<dbReference type="CDD" id="cd01887">
    <property type="entry name" value="IF2_eIF5B"/>
    <property type="match status" value="1"/>
</dbReference>
<keyword evidence="3" id="KW-0547">Nucleotide-binding</keyword>
<organism evidence="9">
    <name type="scientific">Photinus pyralis</name>
    <name type="common">Common eastern firefly</name>
    <name type="synonym">Lampyris pyralis</name>
    <dbReference type="NCBI Taxonomy" id="7054"/>
    <lineage>
        <taxon>Eukaryota</taxon>
        <taxon>Metazoa</taxon>
        <taxon>Ecdysozoa</taxon>
        <taxon>Arthropoda</taxon>
        <taxon>Hexapoda</taxon>
        <taxon>Insecta</taxon>
        <taxon>Pterygota</taxon>
        <taxon>Neoptera</taxon>
        <taxon>Endopterygota</taxon>
        <taxon>Coleoptera</taxon>
        <taxon>Polyphaga</taxon>
        <taxon>Elateriformia</taxon>
        <taxon>Elateroidea</taxon>
        <taxon>Lampyridae</taxon>
        <taxon>Lampyrinae</taxon>
        <taxon>Photinus</taxon>
    </lineage>
</organism>
<dbReference type="AlphaFoldDB" id="A0A1Y1NMD3"/>
<dbReference type="PANTHER" id="PTHR43381:SF20">
    <property type="entry name" value="TRANSLATION INITIATION FACTOR IF-2, MITOCHONDRIAL"/>
    <property type="match status" value="1"/>
</dbReference>
<dbReference type="FunFam" id="2.40.30.10:FF:000008">
    <property type="entry name" value="Translation initiation factor IF-2"/>
    <property type="match status" value="1"/>
</dbReference>
<evidence type="ECO:0000256" key="4">
    <source>
        <dbReference type="ARBA" id="ARBA00022917"/>
    </source>
</evidence>
<dbReference type="GeneID" id="116159042"/>
<dbReference type="InterPro" id="IPR044145">
    <property type="entry name" value="IF2_II"/>
</dbReference>
<evidence type="ECO:0000256" key="2">
    <source>
        <dbReference type="ARBA" id="ARBA00022540"/>
    </source>
</evidence>
<feature type="region of interest" description="Disordered" evidence="7">
    <location>
        <begin position="145"/>
        <end position="165"/>
    </location>
</feature>
<dbReference type="InterPro" id="IPR000795">
    <property type="entry name" value="T_Tr_GTP-bd_dom"/>
</dbReference>
<dbReference type="InterPro" id="IPR036925">
    <property type="entry name" value="TIF_IF2_dom3_sf"/>
</dbReference>
<dbReference type="CTD" id="43382"/>
<dbReference type="SUPFAM" id="SSF52540">
    <property type="entry name" value="P-loop containing nucleoside triphosphate hydrolases"/>
    <property type="match status" value="1"/>
</dbReference>
<dbReference type="GO" id="GO:0016192">
    <property type="term" value="P:vesicle-mediated transport"/>
    <property type="evidence" value="ECO:0007669"/>
    <property type="project" value="UniProtKB-ARBA"/>
</dbReference>
<dbReference type="RefSeq" id="XP_031327794.1">
    <property type="nucleotide sequence ID" value="XM_031471934.1"/>
</dbReference>
<dbReference type="KEGG" id="ppyr:116159042"/>
<dbReference type="InterPro" id="IPR023115">
    <property type="entry name" value="TIF_IF2_dom3"/>
</dbReference>
<dbReference type="NCBIfam" id="TIGR00231">
    <property type="entry name" value="small_GTP"/>
    <property type="match status" value="1"/>
</dbReference>
<dbReference type="Gene3D" id="2.40.30.10">
    <property type="entry name" value="Translation factors"/>
    <property type="match status" value="2"/>
</dbReference>
<evidence type="ECO:0000256" key="7">
    <source>
        <dbReference type="SAM" id="MobiDB-lite"/>
    </source>
</evidence>
<dbReference type="Gene3D" id="3.40.50.10050">
    <property type="entry name" value="Translation initiation factor IF- 2, domain 3"/>
    <property type="match status" value="1"/>
</dbReference>
<accession>A0A1Y1NMD3</accession>
<keyword evidence="4" id="KW-0648">Protein biosynthesis</keyword>
<sequence>MICINSVAQLRIIKKFVFHTKNIALCKNHVLRILPSAGASYNSVCGLHSCPILLKRRKTMEERKLPKAYEVNQKSKGEIVDIWRNITMAELANVLQKDLDYVNDLFLGKVQGKHTPITDIKELHNAIRRSGRRMRIIGKVVETKEKTEEKDALPRPPAQKSELKPRPPIITVMGHVDHGKTTLLDSLRNSRVVDQEFGGITQHVGAFSVKLESGAEVTFLDTPGHAAFSAMRARGANLTDIIVLVVAADDGVMEQTVECIKMAKNAHVPILVAINKIDSPKADTENAEQMLLQHGIQVERLGGDIQAIHISALKKINLDQLTEALALQAELLEVGSDPTGPVEAVVVDSRIDPHRGRLCTMVVQRGTLKKGIVLVADTVMAKVRLMRDAQGHLLSEVKPGYPAEVEGWRELPSAGELVLQVESEKRAKAVIKFREDQKEMEKQEVDKVAILAKAEQHQLLYKERLELRRRSGRFRLRNQGPRKPESTPQDDTPTLHLLIKSDVDGTLEAILETLSTYNYPECQMDIVSYGVGAVTENDIELAATFKAIIYTFNVTCPPTLQQKAEAESVQIKHLNVIYKLVDTIKEDMNSTLPPKQVESLLGEAKVLQQFFINEGRKSVPIAGCRCEKGILKKSMQYRIIRNDLVIHEGTLSSMRHLKNEVDVIKAGTECGLQFIDKSIIFEVGDVIKCYEYKMEPHIVQWDPGF</sequence>
<feature type="region of interest" description="Disordered" evidence="7">
    <location>
        <begin position="472"/>
        <end position="493"/>
    </location>
</feature>
<dbReference type="InterPro" id="IPR009000">
    <property type="entry name" value="Transl_B-barrel_sf"/>
</dbReference>
<dbReference type="GO" id="GO:0048731">
    <property type="term" value="P:system development"/>
    <property type="evidence" value="ECO:0007669"/>
    <property type="project" value="UniProtKB-ARBA"/>
</dbReference>
<dbReference type="OrthoDB" id="361630at2759"/>
<name>A0A1Y1NMD3_PHOPY</name>
<dbReference type="FunFam" id="3.40.50.10050:FF:000001">
    <property type="entry name" value="Translation initiation factor IF-2"/>
    <property type="match status" value="1"/>
</dbReference>
<dbReference type="PANTHER" id="PTHR43381">
    <property type="entry name" value="TRANSLATION INITIATION FACTOR IF-2-RELATED"/>
    <property type="match status" value="1"/>
</dbReference>
<protein>
    <recommendedName>
        <fullName evidence="8">Tr-type G domain-containing protein</fullName>
    </recommendedName>
</protein>
<keyword evidence="5" id="KW-0342">GTP-binding</keyword>
<dbReference type="Pfam" id="PF22042">
    <property type="entry name" value="EF-G_D2"/>
    <property type="match status" value="1"/>
</dbReference>
<keyword evidence="2" id="KW-0396">Initiation factor</keyword>
<evidence type="ECO:0000256" key="1">
    <source>
        <dbReference type="ARBA" id="ARBA00007733"/>
    </source>
</evidence>
<evidence type="ECO:0000313" key="9">
    <source>
        <dbReference type="EMBL" id="JAV97077.1"/>
    </source>
</evidence>
<dbReference type="Pfam" id="PF00009">
    <property type="entry name" value="GTP_EFTU"/>
    <property type="match status" value="1"/>
</dbReference>
<evidence type="ECO:0000256" key="6">
    <source>
        <dbReference type="ARBA" id="ARBA00025162"/>
    </source>
</evidence>
<dbReference type="GO" id="GO:0005525">
    <property type="term" value="F:GTP binding"/>
    <property type="evidence" value="ECO:0007669"/>
    <property type="project" value="UniProtKB-KW"/>
</dbReference>
<comment type="similarity">
    <text evidence="1">Belongs to the TRAFAC class translation factor GTPase superfamily. Classic translation factor GTPase family. IF-2 subfamily.</text>
</comment>
<proteinExistence type="inferred from homology"/>
<dbReference type="InterPro" id="IPR005225">
    <property type="entry name" value="Small_GTP-bd"/>
</dbReference>
<evidence type="ECO:0000256" key="3">
    <source>
        <dbReference type="ARBA" id="ARBA00022741"/>
    </source>
</evidence>
<evidence type="ECO:0000256" key="5">
    <source>
        <dbReference type="ARBA" id="ARBA00023134"/>
    </source>
</evidence>
<dbReference type="PROSITE" id="PS51722">
    <property type="entry name" value="G_TR_2"/>
    <property type="match status" value="1"/>
</dbReference>
<dbReference type="InterPro" id="IPR053905">
    <property type="entry name" value="EF-G-like_DII"/>
</dbReference>
<dbReference type="GO" id="GO:0051649">
    <property type="term" value="P:establishment of localization in cell"/>
    <property type="evidence" value="ECO:0007669"/>
    <property type="project" value="UniProtKB-ARBA"/>
</dbReference>
<reference evidence="9" key="1">
    <citation type="journal article" date="2016" name="Sci. Rep.">
        <title>Molecular characterization of firefly nuptial gifts: a multi-omics approach sheds light on postcopulatory sexual selection.</title>
        <authorList>
            <person name="Al-Wathiqui N."/>
            <person name="Fallon T.R."/>
            <person name="South A."/>
            <person name="Weng J.K."/>
            <person name="Lewis S.M."/>
        </authorList>
    </citation>
    <scope>NUCLEOTIDE SEQUENCE</scope>
</reference>
<feature type="domain" description="Tr-type G" evidence="8">
    <location>
        <begin position="165"/>
        <end position="339"/>
    </location>
</feature>
<comment type="function">
    <text evidence="6">One of the essential components for the initiation of protein synthesis. Protects formylmethionyl-tRNA from spontaneous hydrolysis and promotes its binding to the 30S ribosomal subunits. Also involved in the hydrolysis of GTP during the formation of the 70S ribosomal complex.</text>
</comment>
<dbReference type="Pfam" id="PF11987">
    <property type="entry name" value="IF-2"/>
    <property type="match status" value="1"/>
</dbReference>
<dbReference type="EMBL" id="GEZM01002899">
    <property type="protein sequence ID" value="JAV97077.1"/>
    <property type="molecule type" value="Transcribed_RNA"/>
</dbReference>
<dbReference type="PRINTS" id="PR00328">
    <property type="entry name" value="SAR1GTPBP"/>
</dbReference>
<dbReference type="SUPFAM" id="SSF50447">
    <property type="entry name" value="Translation proteins"/>
    <property type="match status" value="2"/>
</dbReference>
<dbReference type="CDD" id="cd03692">
    <property type="entry name" value="mtIF2_IVc"/>
    <property type="match status" value="1"/>
</dbReference>
<dbReference type="GO" id="GO:0003743">
    <property type="term" value="F:translation initiation factor activity"/>
    <property type="evidence" value="ECO:0007669"/>
    <property type="project" value="UniProtKB-KW"/>
</dbReference>
<dbReference type="Gene3D" id="3.40.50.300">
    <property type="entry name" value="P-loop containing nucleotide triphosphate hydrolases"/>
    <property type="match status" value="1"/>
</dbReference>
<dbReference type="GO" id="GO:0005737">
    <property type="term" value="C:cytoplasm"/>
    <property type="evidence" value="ECO:0007669"/>
    <property type="project" value="TreeGrafter"/>
</dbReference>
<dbReference type="GO" id="GO:0003924">
    <property type="term" value="F:GTPase activity"/>
    <property type="evidence" value="ECO:0007669"/>
    <property type="project" value="InterPro"/>
</dbReference>
<dbReference type="InterPro" id="IPR006689">
    <property type="entry name" value="Small_GTPase_ARF/SAR"/>
</dbReference>
<dbReference type="InterPro" id="IPR027417">
    <property type="entry name" value="P-loop_NTPase"/>
</dbReference>
<dbReference type="InterPro" id="IPR015760">
    <property type="entry name" value="TIF_IF2"/>
</dbReference>
<dbReference type="SUPFAM" id="SSF52156">
    <property type="entry name" value="Initiation factor IF2/eIF5b, domain 3"/>
    <property type="match status" value="1"/>
</dbReference>